<proteinExistence type="predicted"/>
<evidence type="ECO:0000256" key="1">
    <source>
        <dbReference type="SAM" id="MobiDB-lite"/>
    </source>
</evidence>
<sequence length="1235" mass="138625">MPTKVIRDPEGRTRPPDAAWFTLYPRRWWSRTVGAADKRWRTFRTDREARKSIVPNRSWRHWGIARGRFLRAYALLGTLVLLTWLALAFYDSARHEKSWFQDVRKSSWFTTLSAFVGPVLTASLILAVFLFFWYRKVKKPLVKKARTKPHELVPTAGTLVDRIVGRHELAQVLAQALRDRSTRKPYLLVGGVGVGKTAVLVELTRMLARQSAVPVPIRLRDMDGDGELDFEAMARRRFAEVTDPEVSEPGVIGGDIDKAWRQLRLDDKVVVVADGLEEALLDERYREDRDNIIRRAIDRADRRRLPLVIATRPHAPLEGTRAAIAELEPLSEEAALEYLVREPGEADERRLGWVVETAEIADSPIYLRIARLLQQRGLLEHLRLREELGRLNTRSNDCSTLRLWLLDTYRQAIEDGRILDTLVMDRRERRETVWVVSALACLGLLQDSLEVTFDDFVGAYLDDLREQPQGRGEEPVDHRPAVGRLHSDPRQRAAIWGILRRKIDRRESWTNPLEYPNECYSELARYAANGQLLGLVKGYENKVRFPHSIVQAYLGHRLLGELADDHIGAVVEPALRSPGPSRELLIALVLLSRHRAVTQPPDRAAGTAAGTSGAAAPQRTAELLRDATAKRHDPKYFDLFAAALEIDSVDPDPIQDTLARTLDEQWESLLIRGDQRTVEDAKLGLVRRFGAALRERERRCAAPRPPAGGEPAVPSLPYERLFRIGTHEPSHAVRIAIAHQIASGGDAAFQALRQLFPLGTDPVAQYLERTREAKEKLDRDYTAWLGEADTGGAEGPEVAADGTVGGRAAADRRLEHARFVAEYERSRTTLWRHFALRAWLVPMIVGSVTEKYRDETKERLNLWLEHLAPADGRQSTALRPRAGPGEPDLPISLENALAQGFKNAANRRSRHPNAYAETRAYLMKQAERMLLCSRYWYAQLSLLHALCLWELPDTPGQPAGADGTDPRRLPLTPPGGARTADGATVSGSRVEPVQAVTRWLGMAGSAHDAAAAGGPRERHAGRVLHPFVAEAGDLVTLALETGHPERFLWIDEHRAIDNVGSTPADPERYRKHSLWITPSAGWSVLHPRAQRLLADVLVMLTLTERDGSADEIEERLALANRSALPPCVTHDRGPLHPERSVGRADGSEPGSTCLPTCAFRLCPYPPKAGKAQTEIEELFCRQQQALLHSRSRWHVPSPARRTAPWVSIPVGELHAFWEKMADRNRKAPDEDEQIL</sequence>
<feature type="region of interest" description="Disordered" evidence="1">
    <location>
        <begin position="957"/>
        <end position="988"/>
    </location>
</feature>
<name>A0A561TAH5_9ACTN</name>
<feature type="region of interest" description="Disordered" evidence="1">
    <location>
        <begin position="1128"/>
        <end position="1147"/>
    </location>
</feature>
<evidence type="ECO:0008006" key="5">
    <source>
        <dbReference type="Google" id="ProtNLM"/>
    </source>
</evidence>
<evidence type="ECO:0000256" key="2">
    <source>
        <dbReference type="SAM" id="Phobius"/>
    </source>
</evidence>
<feature type="transmembrane region" description="Helical" evidence="2">
    <location>
        <begin position="186"/>
        <end position="208"/>
    </location>
</feature>
<organism evidence="3 4">
    <name type="scientific">Streptomyces capillispiralis</name>
    <dbReference type="NCBI Taxonomy" id="68182"/>
    <lineage>
        <taxon>Bacteria</taxon>
        <taxon>Bacillati</taxon>
        <taxon>Actinomycetota</taxon>
        <taxon>Actinomycetes</taxon>
        <taxon>Kitasatosporales</taxon>
        <taxon>Streptomycetaceae</taxon>
        <taxon>Streptomyces</taxon>
    </lineage>
</organism>
<protein>
    <recommendedName>
        <fullName evidence="5">NACHT domain-containing protein</fullName>
    </recommendedName>
</protein>
<comment type="caution">
    <text evidence="3">The sequence shown here is derived from an EMBL/GenBank/DDBJ whole genome shotgun (WGS) entry which is preliminary data.</text>
</comment>
<feature type="compositionally biased region" description="Basic and acidic residues" evidence="1">
    <location>
        <begin position="1129"/>
        <end position="1146"/>
    </location>
</feature>
<keyword evidence="2" id="KW-1133">Transmembrane helix</keyword>
<dbReference type="OrthoDB" id="3544511at2"/>
<gene>
    <name evidence="3" type="ORF">FHX78_111034</name>
</gene>
<keyword evidence="2" id="KW-0812">Transmembrane</keyword>
<feature type="transmembrane region" description="Helical" evidence="2">
    <location>
        <begin position="70"/>
        <end position="90"/>
    </location>
</feature>
<keyword evidence="4" id="KW-1185">Reference proteome</keyword>
<accession>A0A561TAH5</accession>
<dbReference type="RefSeq" id="WP_145866280.1">
    <property type="nucleotide sequence ID" value="NZ_BNCE01000008.1"/>
</dbReference>
<dbReference type="InterPro" id="IPR027417">
    <property type="entry name" value="P-loop_NTPase"/>
</dbReference>
<reference evidence="3 4" key="1">
    <citation type="submission" date="2019-06" db="EMBL/GenBank/DDBJ databases">
        <title>Sequencing the genomes of 1000 actinobacteria strains.</title>
        <authorList>
            <person name="Klenk H.-P."/>
        </authorList>
    </citation>
    <scope>NUCLEOTIDE SEQUENCE [LARGE SCALE GENOMIC DNA]</scope>
    <source>
        <strain evidence="3 4">DSM 41695</strain>
    </source>
</reference>
<evidence type="ECO:0000313" key="3">
    <source>
        <dbReference type="EMBL" id="TWF84100.1"/>
    </source>
</evidence>
<dbReference type="Proteomes" id="UP000316603">
    <property type="component" value="Unassembled WGS sequence"/>
</dbReference>
<evidence type="ECO:0000313" key="4">
    <source>
        <dbReference type="Proteomes" id="UP000316603"/>
    </source>
</evidence>
<feature type="transmembrane region" description="Helical" evidence="2">
    <location>
        <begin position="110"/>
        <end position="134"/>
    </location>
</feature>
<dbReference type="AlphaFoldDB" id="A0A561TAH5"/>
<dbReference type="EMBL" id="VIWV01000001">
    <property type="protein sequence ID" value="TWF84100.1"/>
    <property type="molecule type" value="Genomic_DNA"/>
</dbReference>
<keyword evidence="2" id="KW-0472">Membrane</keyword>
<dbReference type="Gene3D" id="3.40.50.300">
    <property type="entry name" value="P-loop containing nucleotide triphosphate hydrolases"/>
    <property type="match status" value="1"/>
</dbReference>
<dbReference type="SUPFAM" id="SSF52540">
    <property type="entry name" value="P-loop containing nucleoside triphosphate hydrolases"/>
    <property type="match status" value="1"/>
</dbReference>